<evidence type="ECO:0000256" key="4">
    <source>
        <dbReference type="ARBA" id="ARBA00022692"/>
    </source>
</evidence>
<dbReference type="InterPro" id="IPR002524">
    <property type="entry name" value="Cation_efflux"/>
</dbReference>
<evidence type="ECO:0000313" key="10">
    <source>
        <dbReference type="EMBL" id="EWS81498.1"/>
    </source>
</evidence>
<dbReference type="STRING" id="396014.BF93_16990"/>
<dbReference type="Proteomes" id="UP000023067">
    <property type="component" value="Unassembled WGS sequence"/>
</dbReference>
<dbReference type="InterPro" id="IPR027469">
    <property type="entry name" value="Cation_efflux_TMD_sf"/>
</dbReference>
<sequence length="348" mass="36246">MSTQRSTAQPAERSAAGPADLTRFAWLSIATAIATIALKAGAWAMTGSVGLLSDAAESTVNLVAAVVALIALKVAAQGATQRYLYGRAKAEYFSAAVEGAMIFVAAGVILVTAVERFVHPQELENVGWGLLVSVIASVLNGAVAFVLIRAGRRYRSITLRADGRHLLTDVWTSVGVLVGVGLVALTGWERLDAVVAFAVGVNIIVTGVGLVSESVAGLLDKALSDEDNAVITAILRQRVAAAAAEEAAAGHAGETGHGVAFHGLQTRDAGQEKFMNVHVLVPDDWSVKRGHDYIEDLEAELAAALPGLRVLTHLEPISDPASYEDIPAAHIPIHGDHRDTDAPPSPAG</sequence>
<keyword evidence="6 7" id="KW-0472">Membrane</keyword>
<dbReference type="GO" id="GO:0005886">
    <property type="term" value="C:plasma membrane"/>
    <property type="evidence" value="ECO:0007669"/>
    <property type="project" value="TreeGrafter"/>
</dbReference>
<feature type="transmembrane region" description="Helical" evidence="7">
    <location>
        <begin position="126"/>
        <end position="148"/>
    </location>
</feature>
<evidence type="ECO:0000256" key="2">
    <source>
        <dbReference type="ARBA" id="ARBA00008114"/>
    </source>
</evidence>
<dbReference type="PANTHER" id="PTHR43840">
    <property type="entry name" value="MITOCHONDRIAL METAL TRANSPORTER 1-RELATED"/>
    <property type="match status" value="1"/>
</dbReference>
<evidence type="ECO:0000256" key="7">
    <source>
        <dbReference type="SAM" id="Phobius"/>
    </source>
</evidence>
<gene>
    <name evidence="10" type="ORF">BF93_16990</name>
</gene>
<comment type="subcellular location">
    <subcellularLocation>
        <location evidence="1">Membrane</location>
        <topology evidence="1">Multi-pass membrane protein</topology>
    </subcellularLocation>
</comment>
<evidence type="ECO:0000259" key="9">
    <source>
        <dbReference type="Pfam" id="PF16916"/>
    </source>
</evidence>
<evidence type="ECO:0000256" key="1">
    <source>
        <dbReference type="ARBA" id="ARBA00004141"/>
    </source>
</evidence>
<dbReference type="SUPFAM" id="SSF160240">
    <property type="entry name" value="Cation efflux protein cytoplasmic domain-like"/>
    <property type="match status" value="1"/>
</dbReference>
<dbReference type="AlphaFoldDB" id="Z9JU10"/>
<dbReference type="RefSeq" id="WP_051486738.1">
    <property type="nucleotide sequence ID" value="NZ_KK069992.1"/>
</dbReference>
<dbReference type="OrthoDB" id="9813655at2"/>
<evidence type="ECO:0000256" key="5">
    <source>
        <dbReference type="ARBA" id="ARBA00022989"/>
    </source>
</evidence>
<dbReference type="eggNOG" id="COG0053">
    <property type="taxonomic scope" value="Bacteria"/>
</dbReference>
<organism evidence="10 11">
    <name type="scientific">Brachybacterium phenoliresistens</name>
    <dbReference type="NCBI Taxonomy" id="396014"/>
    <lineage>
        <taxon>Bacteria</taxon>
        <taxon>Bacillati</taxon>
        <taxon>Actinomycetota</taxon>
        <taxon>Actinomycetes</taxon>
        <taxon>Micrococcales</taxon>
        <taxon>Dermabacteraceae</taxon>
        <taxon>Brachybacterium</taxon>
    </lineage>
</organism>
<name>Z9JU10_9MICO</name>
<evidence type="ECO:0000256" key="6">
    <source>
        <dbReference type="ARBA" id="ARBA00023136"/>
    </source>
</evidence>
<feature type="domain" description="Cation efflux protein cytoplasmic" evidence="9">
    <location>
        <begin position="258"/>
        <end position="316"/>
    </location>
</feature>
<dbReference type="Pfam" id="PF16916">
    <property type="entry name" value="ZT_dimer"/>
    <property type="match status" value="1"/>
</dbReference>
<feature type="transmembrane region" description="Helical" evidence="7">
    <location>
        <begin position="169"/>
        <end position="188"/>
    </location>
</feature>
<dbReference type="PATRIC" id="fig|396014.3.peg.1742"/>
<dbReference type="PANTHER" id="PTHR43840:SF15">
    <property type="entry name" value="MITOCHONDRIAL METAL TRANSPORTER 1-RELATED"/>
    <property type="match status" value="1"/>
</dbReference>
<feature type="transmembrane region" description="Helical" evidence="7">
    <location>
        <begin position="21"/>
        <end position="42"/>
    </location>
</feature>
<dbReference type="InterPro" id="IPR050291">
    <property type="entry name" value="CDF_Transporter"/>
</dbReference>
<comment type="similarity">
    <text evidence="2">Belongs to the cation diffusion facilitator (CDF) transporter (TC 2.A.4) family.</text>
</comment>
<feature type="transmembrane region" description="Helical" evidence="7">
    <location>
        <begin position="62"/>
        <end position="80"/>
    </location>
</feature>
<evidence type="ECO:0000256" key="3">
    <source>
        <dbReference type="ARBA" id="ARBA00022448"/>
    </source>
</evidence>
<dbReference type="SUPFAM" id="SSF161111">
    <property type="entry name" value="Cation efflux protein transmembrane domain-like"/>
    <property type="match status" value="1"/>
</dbReference>
<evidence type="ECO:0000259" key="8">
    <source>
        <dbReference type="Pfam" id="PF01545"/>
    </source>
</evidence>
<dbReference type="EMBL" id="JDYK01000007">
    <property type="protein sequence ID" value="EWS81498.1"/>
    <property type="molecule type" value="Genomic_DNA"/>
</dbReference>
<dbReference type="InterPro" id="IPR036837">
    <property type="entry name" value="Cation_efflux_CTD_sf"/>
</dbReference>
<proteinExistence type="inferred from homology"/>
<dbReference type="GO" id="GO:0006882">
    <property type="term" value="P:intracellular zinc ion homeostasis"/>
    <property type="evidence" value="ECO:0007669"/>
    <property type="project" value="TreeGrafter"/>
</dbReference>
<keyword evidence="3" id="KW-0813">Transport</keyword>
<dbReference type="Gene3D" id="3.30.70.1350">
    <property type="entry name" value="Cation efflux protein, cytoplasmic domain"/>
    <property type="match status" value="1"/>
</dbReference>
<reference evidence="10 11" key="1">
    <citation type="submission" date="2014-02" db="EMBL/GenBank/DDBJ databases">
        <title>Genome sequence of Brachybacterium phenoliresistens strain W13A50.</title>
        <authorList>
            <person name="Wang X."/>
        </authorList>
    </citation>
    <scope>NUCLEOTIDE SEQUENCE [LARGE SCALE GENOMIC DNA]</scope>
    <source>
        <strain evidence="10 11">W13A50</strain>
    </source>
</reference>
<accession>Z9JU10</accession>
<keyword evidence="4 7" id="KW-0812">Transmembrane</keyword>
<keyword evidence="11" id="KW-1185">Reference proteome</keyword>
<feature type="transmembrane region" description="Helical" evidence="7">
    <location>
        <begin position="92"/>
        <end position="114"/>
    </location>
</feature>
<evidence type="ECO:0000313" key="11">
    <source>
        <dbReference type="Proteomes" id="UP000023067"/>
    </source>
</evidence>
<dbReference type="GO" id="GO:0015093">
    <property type="term" value="F:ferrous iron transmembrane transporter activity"/>
    <property type="evidence" value="ECO:0007669"/>
    <property type="project" value="TreeGrafter"/>
</dbReference>
<feature type="transmembrane region" description="Helical" evidence="7">
    <location>
        <begin position="194"/>
        <end position="211"/>
    </location>
</feature>
<dbReference type="GO" id="GO:0015086">
    <property type="term" value="F:cadmium ion transmembrane transporter activity"/>
    <property type="evidence" value="ECO:0007669"/>
    <property type="project" value="TreeGrafter"/>
</dbReference>
<feature type="domain" description="Cation efflux protein transmembrane" evidence="8">
    <location>
        <begin position="26"/>
        <end position="219"/>
    </location>
</feature>
<dbReference type="InterPro" id="IPR027470">
    <property type="entry name" value="Cation_efflux_CTD"/>
</dbReference>
<dbReference type="Pfam" id="PF01545">
    <property type="entry name" value="Cation_efflux"/>
    <property type="match status" value="1"/>
</dbReference>
<dbReference type="InterPro" id="IPR058533">
    <property type="entry name" value="Cation_efflux_TM"/>
</dbReference>
<protein>
    <submittedName>
        <fullName evidence="10">Transporter</fullName>
    </submittedName>
</protein>
<keyword evidence="5 7" id="KW-1133">Transmembrane helix</keyword>
<dbReference type="NCBIfam" id="TIGR01297">
    <property type="entry name" value="CDF"/>
    <property type="match status" value="1"/>
</dbReference>
<comment type="caution">
    <text evidence="10">The sequence shown here is derived from an EMBL/GenBank/DDBJ whole genome shotgun (WGS) entry which is preliminary data.</text>
</comment>
<dbReference type="Gene3D" id="1.20.1510.10">
    <property type="entry name" value="Cation efflux protein transmembrane domain"/>
    <property type="match status" value="1"/>
</dbReference>
<dbReference type="GO" id="GO:0015341">
    <property type="term" value="F:zinc efflux antiporter activity"/>
    <property type="evidence" value="ECO:0007669"/>
    <property type="project" value="TreeGrafter"/>
</dbReference>
<dbReference type="HOGENOM" id="CLU_013430_3_0_11"/>